<evidence type="ECO:0000256" key="1">
    <source>
        <dbReference type="SAM" id="SignalP"/>
    </source>
</evidence>
<organism evidence="2 3">
    <name type="scientific">Drosophila suzukii</name>
    <name type="common">Spotted-wing drosophila fruit fly</name>
    <dbReference type="NCBI Taxonomy" id="28584"/>
    <lineage>
        <taxon>Eukaryota</taxon>
        <taxon>Metazoa</taxon>
        <taxon>Ecdysozoa</taxon>
        <taxon>Arthropoda</taxon>
        <taxon>Hexapoda</taxon>
        <taxon>Insecta</taxon>
        <taxon>Pterygota</taxon>
        <taxon>Neoptera</taxon>
        <taxon>Endopterygota</taxon>
        <taxon>Diptera</taxon>
        <taxon>Brachycera</taxon>
        <taxon>Muscomorpha</taxon>
        <taxon>Ephydroidea</taxon>
        <taxon>Drosophilidae</taxon>
        <taxon>Drosophila</taxon>
        <taxon>Sophophora</taxon>
    </lineage>
</organism>
<reference evidence="3" key="1">
    <citation type="submission" date="2025-08" db="UniProtKB">
        <authorList>
            <consortium name="RefSeq"/>
        </authorList>
    </citation>
    <scope>IDENTIFICATION</scope>
</reference>
<name>A0AB39ZNS7_DROSZ</name>
<feature type="chain" id="PRO_5046610732" evidence="1">
    <location>
        <begin position="25"/>
        <end position="53"/>
    </location>
</feature>
<evidence type="ECO:0000313" key="2">
    <source>
        <dbReference type="Proteomes" id="UP001652628"/>
    </source>
</evidence>
<dbReference type="Proteomes" id="UP001652628">
    <property type="component" value="Chromosome 3"/>
</dbReference>
<evidence type="ECO:0000313" key="3">
    <source>
        <dbReference type="RefSeq" id="XP_016939776.3"/>
    </source>
</evidence>
<keyword evidence="1" id="KW-0732">Signal</keyword>
<proteinExistence type="predicted"/>
<dbReference type="GeneID" id="108017272"/>
<protein>
    <submittedName>
        <fullName evidence="3">Uncharacterized protein</fullName>
    </submittedName>
</protein>
<accession>A0AB39ZNS7</accession>
<dbReference type="RefSeq" id="XP_016939776.3">
    <property type="nucleotide sequence ID" value="XM_017084287.4"/>
</dbReference>
<dbReference type="AlphaFoldDB" id="A0AB39ZNS7"/>
<feature type="signal peptide" evidence="1">
    <location>
        <begin position="1"/>
        <end position="24"/>
    </location>
</feature>
<sequence length="53" mass="6141">MKYFKSCWLLIVVLLFISSQNALAAPKRKRKGFSFPKLPHVNINIHHNNIHIG</sequence>
<gene>
    <name evidence="3" type="primary">LOC108017272</name>
</gene>
<keyword evidence="2" id="KW-1185">Reference proteome</keyword>